<dbReference type="GO" id="GO:0005975">
    <property type="term" value="P:carbohydrate metabolic process"/>
    <property type="evidence" value="ECO:0007669"/>
    <property type="project" value="InterPro"/>
</dbReference>
<dbReference type="EMBL" id="MCGI01000001">
    <property type="protein sequence ID" value="ODM12864.1"/>
    <property type="molecule type" value="Genomic_DNA"/>
</dbReference>
<reference evidence="1 2" key="1">
    <citation type="submission" date="2016-07" db="EMBL/GenBank/DDBJ databases">
        <title>Characterization of isolates of Eisenbergiella tayi derived from blood cultures, using whole genome sequencing.</title>
        <authorList>
            <person name="Burdz T."/>
            <person name="Wiebe D."/>
            <person name="Huynh C."/>
            <person name="Bernard K."/>
        </authorList>
    </citation>
    <scope>NUCLEOTIDE SEQUENCE [LARGE SCALE GENOMIC DNA]</scope>
    <source>
        <strain evidence="1 2">NML 120489</strain>
    </source>
</reference>
<dbReference type="PATRIC" id="fig|1432052.3.peg.632"/>
<dbReference type="AlphaFoldDB" id="A0A1E3AW59"/>
<dbReference type="GeneID" id="93299098"/>
<dbReference type="SUPFAM" id="SSF48208">
    <property type="entry name" value="Six-hairpin glycosidases"/>
    <property type="match status" value="1"/>
</dbReference>
<organism evidence="1 2">
    <name type="scientific">Eisenbergiella tayi</name>
    <dbReference type="NCBI Taxonomy" id="1432052"/>
    <lineage>
        <taxon>Bacteria</taxon>
        <taxon>Bacillati</taxon>
        <taxon>Bacillota</taxon>
        <taxon>Clostridia</taxon>
        <taxon>Lachnospirales</taxon>
        <taxon>Lachnospiraceae</taxon>
        <taxon>Eisenbergiella</taxon>
    </lineage>
</organism>
<dbReference type="RefSeq" id="WP_069155671.1">
    <property type="nucleotide sequence ID" value="NZ_DBFYTC010000095.1"/>
</dbReference>
<name>A0A1E3AW59_9FIRM</name>
<proteinExistence type="predicted"/>
<dbReference type="InterPro" id="IPR008928">
    <property type="entry name" value="6-hairpin_glycosidase_sf"/>
</dbReference>
<evidence type="ECO:0000313" key="2">
    <source>
        <dbReference type="Proteomes" id="UP000095003"/>
    </source>
</evidence>
<protein>
    <recommendedName>
        <fullName evidence="3">Heparinase II/III-like protein</fullName>
    </recommendedName>
</protein>
<evidence type="ECO:0000313" key="1">
    <source>
        <dbReference type="EMBL" id="ODM12864.1"/>
    </source>
</evidence>
<accession>A0A1E3AW59</accession>
<comment type="caution">
    <text evidence="1">The sequence shown here is derived from an EMBL/GenBank/DDBJ whole genome shotgun (WGS) entry which is preliminary data.</text>
</comment>
<gene>
    <name evidence="1" type="ORF">BEH84_00579</name>
</gene>
<evidence type="ECO:0008006" key="3">
    <source>
        <dbReference type="Google" id="ProtNLM"/>
    </source>
</evidence>
<dbReference type="Proteomes" id="UP000095003">
    <property type="component" value="Unassembled WGS sequence"/>
</dbReference>
<sequence>MEKHYKKILKDTEDRVFSRLRIQELDEKSPWYGGFYDRDRIVQAKYAIICVEPMITLYCNPDSRYYRSSLLAQRAELGLSYIRSVQHENGLFDYVTCNFFSAPDTAFCIGFFIPLYEYLCKKEDRTGQEEDFLRKVGEIVHDGAYGLLEGGFHTPNHRWAIASALAKCGVLFGDKKLAESAEIYLKEGSDCNQDGEFAEKSAGNYNSVNNDAMLMLSDAFGDAQYEQHTIRNLHMMLTYWEPDGSIFTANSTRFDKDRLVYPLSYYMEYLAMGMKYDIPEFLGMCNTIFDIIEEKKIPSPECLIYLMLHPEYRSFEYEGRYEQPDFARFYEDSGILRARKGHYSYTVMREKSNFLYFHNGTSKLEMKVAGSFCEHRAFKAETMEILADGTAHLHQTMKGWYYLPFEEKPETSDWWKMDQSSRKKKLGPDMEIDVYVQPAEGGIDVRVVTDGVSGAPWRVELAFSGIEFMASEHVMLPVNGSEVLVIKDPELEAYNEKDSLLIGPGFGEHRFTEGKEDSEAKTPGAVTVYFTDYTAFDHTIRIRNRRDLEEKMFYTS</sequence>